<comment type="caution">
    <text evidence="1">The sequence shown here is derived from an EMBL/GenBank/DDBJ whole genome shotgun (WGS) entry which is preliminary data.</text>
</comment>
<accession>A0A2U1ZY33</accession>
<proteinExistence type="predicted"/>
<organism evidence="1 2">
    <name type="scientific">Serinibacter arcticus</name>
    <dbReference type="NCBI Taxonomy" id="1655435"/>
    <lineage>
        <taxon>Bacteria</taxon>
        <taxon>Bacillati</taxon>
        <taxon>Actinomycetota</taxon>
        <taxon>Actinomycetes</taxon>
        <taxon>Micrococcales</taxon>
        <taxon>Beutenbergiaceae</taxon>
        <taxon>Serinibacter</taxon>
    </lineage>
</organism>
<dbReference type="PANTHER" id="PTHR10668:SF105">
    <property type="entry name" value="DEHYDROGENASE-RELATED"/>
    <property type="match status" value="1"/>
</dbReference>
<dbReference type="SUPFAM" id="SSF51905">
    <property type="entry name" value="FAD/NAD(P)-binding domain"/>
    <property type="match status" value="1"/>
</dbReference>
<dbReference type="OrthoDB" id="833207at2"/>
<name>A0A2U1ZY33_9MICO</name>
<reference evidence="1 2" key="1">
    <citation type="submission" date="2018-03" db="EMBL/GenBank/DDBJ databases">
        <title>Genome assembly of novel Miniimonas species PCH200.</title>
        <authorList>
            <person name="Thakur V."/>
            <person name="Kumar V."/>
            <person name="Singh D."/>
        </authorList>
    </citation>
    <scope>NUCLEOTIDE SEQUENCE [LARGE SCALE GENOMIC DNA]</scope>
    <source>
        <strain evidence="1 2">PCH200</strain>
    </source>
</reference>
<dbReference type="EMBL" id="PYHR01000002">
    <property type="protein sequence ID" value="PWD51905.1"/>
    <property type="molecule type" value="Genomic_DNA"/>
</dbReference>
<dbReference type="PRINTS" id="PR00419">
    <property type="entry name" value="ADXRDTASE"/>
</dbReference>
<dbReference type="Pfam" id="PF13450">
    <property type="entry name" value="NAD_binding_8"/>
    <property type="match status" value="1"/>
</dbReference>
<evidence type="ECO:0000313" key="1">
    <source>
        <dbReference type="EMBL" id="PWD51905.1"/>
    </source>
</evidence>
<sequence length="491" mass="51290">MSRDVVDVVVVGSGPNGLAAAVTMARAGLSVRVYEGQPTIGGGARTADLGLAPGVVHDICSAVHPMALASPFLRELDLPARGVQLAVPEVSYAQPLDDGRAGLAWHDLELTVDGLGSDGPAWRSLMTPLVENSEAVVALAMGDKRSVPREVLSPSGVRSALAFASALLEQGTRAWDLRFSGEVAPALLTGVAAHGIAMMPGLAPAGTALLLGSLAHVGGWPIPVGGTQSITDALVADLVAHGGDLVPDHPISDYRQLPRARAYFMDTSPRALASIWGDRLPAGVRRGLEDFRYGDGAAKVDFVLSEAVPWQAEGVSRAGTVHVGGTRPEMALAEHEVSRGRHAERPMVLVSDPSEPDPSRRVDGLSPLWTYAHVPNGSDVDPTEAVTAQIERFAPGFRDVVVASHAVPASRMADHNANYIGGDIAAGAITIYRMVARPRLSWNPYDVGIPGVALCSASTPPGPGVHGMSGWFSARRLLRTRFGMSAPSLAP</sequence>
<dbReference type="AlphaFoldDB" id="A0A2U1ZY33"/>
<dbReference type="Gene3D" id="3.50.50.60">
    <property type="entry name" value="FAD/NAD(P)-binding domain"/>
    <property type="match status" value="1"/>
</dbReference>
<protein>
    <submittedName>
        <fullName evidence="1">NAD(P)/FAD-dependent oxidoreductase</fullName>
    </submittedName>
</protein>
<dbReference type="PANTHER" id="PTHR10668">
    <property type="entry name" value="PHYTOENE DEHYDROGENASE"/>
    <property type="match status" value="1"/>
</dbReference>
<evidence type="ECO:0000313" key="2">
    <source>
        <dbReference type="Proteomes" id="UP000245166"/>
    </source>
</evidence>
<dbReference type="RefSeq" id="WP_109230286.1">
    <property type="nucleotide sequence ID" value="NZ_PYHR01000002.1"/>
</dbReference>
<dbReference type="Proteomes" id="UP000245166">
    <property type="component" value="Unassembled WGS sequence"/>
</dbReference>
<dbReference type="InterPro" id="IPR036188">
    <property type="entry name" value="FAD/NAD-bd_sf"/>
</dbReference>
<gene>
    <name evidence="1" type="ORF">C8046_15900</name>
</gene>
<keyword evidence="2" id="KW-1185">Reference proteome</keyword>